<dbReference type="EMBL" id="JAERWK010000021">
    <property type="protein sequence ID" value="MBM9468892.1"/>
    <property type="molecule type" value="Genomic_DNA"/>
</dbReference>
<accession>A0A938YIE3</accession>
<dbReference type="AlphaFoldDB" id="A0A938YIE3"/>
<dbReference type="InterPro" id="IPR036188">
    <property type="entry name" value="FAD/NAD-bd_sf"/>
</dbReference>
<reference evidence="1" key="1">
    <citation type="submission" date="2021-01" db="EMBL/GenBank/DDBJ databases">
        <title>YIM 132084 draft genome.</title>
        <authorList>
            <person name="An D."/>
        </authorList>
    </citation>
    <scope>NUCLEOTIDE SEQUENCE</scope>
    <source>
        <strain evidence="1">YIM 132084</strain>
    </source>
</reference>
<dbReference type="PANTHER" id="PTHR39757:SF5">
    <property type="entry name" value="OS02G0190600 PROTEIN"/>
    <property type="match status" value="1"/>
</dbReference>
<evidence type="ECO:0000313" key="1">
    <source>
        <dbReference type="EMBL" id="MBM9468892.1"/>
    </source>
</evidence>
<sequence length="383" mass="41451">MARVQGQGTIAAHVAVLGLGPAGRAALHRLTARGVDAIGIDQDPTRPWRPTYAAWADEIPGWVPPAAISTTSPASAWALSEHRAARDYSVFDTRGLQRALSCPDDRVLTGRVVGADGHDVSLADGRTVRAGIVLDARGNRPDVHRAQQTAVGVVLRRTDVPVLDRTWFMDWRRDNGTGPGDPPSFLYVVPLDDERLLAEETCLVGRPALSERELRHRLHVRLAARGVRLTGDETTETVRFSVEPEPADPAGSGPLRIGARGGLMHPATGYSVAVSLDIAERLSVAVADGAADLDAVIWTPAERRVHRLRTTGLTTLLRLRSDQVPAFFEAFFRLPRGLQRAYLSRRDRPTATMAAMMTMAATMRPSLTRIAVSSAMGGPAKDR</sequence>
<dbReference type="PANTHER" id="PTHR39757">
    <property type="match status" value="1"/>
</dbReference>
<dbReference type="Proteomes" id="UP000663792">
    <property type="component" value="Unassembled WGS sequence"/>
</dbReference>
<name>A0A938YIE3_9ACTN</name>
<dbReference type="SUPFAM" id="SSF51905">
    <property type="entry name" value="FAD/NAD(P)-binding domain"/>
    <property type="match status" value="1"/>
</dbReference>
<dbReference type="Pfam" id="PF05834">
    <property type="entry name" value="Lycopene_cycl"/>
    <property type="match status" value="1"/>
</dbReference>
<proteinExistence type="predicted"/>
<gene>
    <name evidence="1" type="ORF">JL106_16530</name>
</gene>
<evidence type="ECO:0000313" key="2">
    <source>
        <dbReference type="Proteomes" id="UP000663792"/>
    </source>
</evidence>
<keyword evidence="2" id="KW-1185">Reference proteome</keyword>
<organism evidence="1 2">
    <name type="scientific">Nakamurella leprariae</name>
    <dbReference type="NCBI Taxonomy" id="2803911"/>
    <lineage>
        <taxon>Bacteria</taxon>
        <taxon>Bacillati</taxon>
        <taxon>Actinomycetota</taxon>
        <taxon>Actinomycetes</taxon>
        <taxon>Nakamurellales</taxon>
        <taxon>Nakamurellaceae</taxon>
        <taxon>Nakamurella</taxon>
    </lineage>
</organism>
<comment type="caution">
    <text evidence="1">The sequence shown here is derived from an EMBL/GenBank/DDBJ whole genome shotgun (WGS) entry which is preliminary data.</text>
</comment>
<dbReference type="RefSeq" id="WP_205261847.1">
    <property type="nucleotide sequence ID" value="NZ_JAERWK010000021.1"/>
</dbReference>
<protein>
    <submittedName>
        <fullName evidence="1">Lycopene cyclase</fullName>
    </submittedName>
</protein>